<organism evidence="7 8">
    <name type="scientific">Sessilibacter corallicola</name>
    <dbReference type="NCBI Taxonomy" id="2904075"/>
    <lineage>
        <taxon>Bacteria</taxon>
        <taxon>Pseudomonadati</taxon>
        <taxon>Pseudomonadota</taxon>
        <taxon>Gammaproteobacteria</taxon>
        <taxon>Cellvibrionales</taxon>
        <taxon>Cellvibrionaceae</taxon>
        <taxon>Sessilibacter</taxon>
    </lineage>
</organism>
<proteinExistence type="inferred from homology"/>
<evidence type="ECO:0000256" key="2">
    <source>
        <dbReference type="ARBA" id="ARBA00009477"/>
    </source>
</evidence>
<keyword evidence="8" id="KW-1185">Reference proteome</keyword>
<comment type="subcellular location">
    <subcellularLocation>
        <location evidence="1">Cell inner membrane</location>
        <topology evidence="1">Lipid-anchor</topology>
    </subcellularLocation>
</comment>
<reference evidence="7 8" key="1">
    <citation type="submission" date="2024-04" db="EMBL/GenBank/DDBJ databases">
        <title>Draft genome sequence of Sessilibacter corallicola NBRC 116591.</title>
        <authorList>
            <person name="Miyakawa T."/>
            <person name="Kusuya Y."/>
            <person name="Miura T."/>
        </authorList>
    </citation>
    <scope>NUCLEOTIDE SEQUENCE [LARGE SCALE GENOMIC DNA]</scope>
    <source>
        <strain evidence="7 8">KU-00831-HH</strain>
    </source>
</reference>
<dbReference type="SUPFAM" id="SSF111369">
    <property type="entry name" value="HlyD-like secretion proteins"/>
    <property type="match status" value="1"/>
</dbReference>
<name>A0ABQ0ABE2_9GAMM</name>
<dbReference type="InterPro" id="IPR058624">
    <property type="entry name" value="MdtA-like_HH"/>
</dbReference>
<dbReference type="InterPro" id="IPR058626">
    <property type="entry name" value="MdtA-like_b-barrel"/>
</dbReference>
<comment type="similarity">
    <text evidence="2">Belongs to the membrane fusion protein (MFP) (TC 8.A.1) family.</text>
</comment>
<evidence type="ECO:0000259" key="6">
    <source>
        <dbReference type="Pfam" id="PF25967"/>
    </source>
</evidence>
<dbReference type="Proteomes" id="UP001465153">
    <property type="component" value="Unassembled WGS sequence"/>
</dbReference>
<dbReference type="Pfam" id="PF25917">
    <property type="entry name" value="BSH_RND"/>
    <property type="match status" value="1"/>
</dbReference>
<dbReference type="Gene3D" id="2.40.50.100">
    <property type="match status" value="1"/>
</dbReference>
<dbReference type="Pfam" id="PF25967">
    <property type="entry name" value="RND-MFP_C"/>
    <property type="match status" value="1"/>
</dbReference>
<dbReference type="Gene3D" id="2.40.420.20">
    <property type="match status" value="1"/>
</dbReference>
<evidence type="ECO:0000259" key="3">
    <source>
        <dbReference type="Pfam" id="PF25876"/>
    </source>
</evidence>
<dbReference type="PANTHER" id="PTHR30158:SF3">
    <property type="entry name" value="MULTIDRUG EFFLUX PUMP SUBUNIT ACRA-RELATED"/>
    <property type="match status" value="1"/>
</dbReference>
<accession>A0ABQ0ABE2</accession>
<dbReference type="PANTHER" id="PTHR30158">
    <property type="entry name" value="ACRA/E-RELATED COMPONENT OF DRUG EFFLUX TRANSPORTER"/>
    <property type="match status" value="1"/>
</dbReference>
<dbReference type="Gene3D" id="2.40.30.170">
    <property type="match status" value="1"/>
</dbReference>
<evidence type="ECO:0000259" key="4">
    <source>
        <dbReference type="Pfam" id="PF25917"/>
    </source>
</evidence>
<dbReference type="Pfam" id="PF25876">
    <property type="entry name" value="HH_MFP_RND"/>
    <property type="match status" value="1"/>
</dbReference>
<feature type="domain" description="Multidrug resistance protein MdtA-like barrel-sandwich hybrid" evidence="4">
    <location>
        <begin position="50"/>
        <end position="177"/>
    </location>
</feature>
<sequence length="363" mass="39533">MLFFFVAACSDKAQQPFTPPPVTVGVYTIDAQMLNLTTDLPGRTVALTAAEVRPQIDGLIEERLFIEGANVNAGQQLYQIEDDRYQATYDRTIANLKNATLTKERIENLLQSKSVSKQDFDDAEASWELAKAEAELARIELEFTQVKAPVSGRIGRSAITEGALVTAGQTQPLAIVQQLDPIHIDISQPIVEILRLRKELADGKIQRNEQGAANILLILEDGQIYPHTGTLEFSEVSVDQSTGSVTLRATIPNPDWQLLPGMFVHARLNVGYDDNVILAPQQAVQRDATGQPAIWVVEGDTANLRPITTSRTLGNMWLVEDGLSAGDQVVTEGQLLLRPGAKVTATPASNINPIIDFKTGAAE</sequence>
<protein>
    <submittedName>
        <fullName evidence="7">Multidrug efflux RND transporter periplasmic adaptor subunit MexA</fullName>
    </submittedName>
</protein>
<gene>
    <name evidence="7" type="primary">mexA</name>
    <name evidence="7" type="ORF">NBRC116591_26890</name>
</gene>
<dbReference type="EMBL" id="BAABWN010000008">
    <property type="protein sequence ID" value="GAA6168878.1"/>
    <property type="molecule type" value="Genomic_DNA"/>
</dbReference>
<feature type="domain" description="Multidrug resistance protein MdtA-like beta-barrel" evidence="5">
    <location>
        <begin position="181"/>
        <end position="271"/>
    </location>
</feature>
<evidence type="ECO:0000313" key="7">
    <source>
        <dbReference type="EMBL" id="GAA6168878.1"/>
    </source>
</evidence>
<evidence type="ECO:0000259" key="5">
    <source>
        <dbReference type="Pfam" id="PF25944"/>
    </source>
</evidence>
<dbReference type="NCBIfam" id="TIGR01730">
    <property type="entry name" value="RND_mfp"/>
    <property type="match status" value="1"/>
</dbReference>
<dbReference type="Pfam" id="PF25944">
    <property type="entry name" value="Beta-barrel_RND"/>
    <property type="match status" value="1"/>
</dbReference>
<dbReference type="InterPro" id="IPR058625">
    <property type="entry name" value="MdtA-like_BSH"/>
</dbReference>
<comment type="caution">
    <text evidence="7">The sequence shown here is derived from an EMBL/GenBank/DDBJ whole genome shotgun (WGS) entry which is preliminary data.</text>
</comment>
<evidence type="ECO:0000313" key="8">
    <source>
        <dbReference type="Proteomes" id="UP001465153"/>
    </source>
</evidence>
<dbReference type="InterPro" id="IPR006143">
    <property type="entry name" value="RND_pump_MFP"/>
</dbReference>
<dbReference type="Gene3D" id="1.10.287.470">
    <property type="entry name" value="Helix hairpin bin"/>
    <property type="match status" value="1"/>
</dbReference>
<evidence type="ECO:0000256" key="1">
    <source>
        <dbReference type="ARBA" id="ARBA00004519"/>
    </source>
</evidence>
<feature type="domain" description="Multidrug resistance protein MdtA-like alpha-helical hairpin" evidence="3">
    <location>
        <begin position="83"/>
        <end position="144"/>
    </location>
</feature>
<dbReference type="InterPro" id="IPR058627">
    <property type="entry name" value="MdtA-like_C"/>
</dbReference>
<feature type="domain" description="Multidrug resistance protein MdtA-like C-terminal permuted SH3" evidence="6">
    <location>
        <begin position="275"/>
        <end position="333"/>
    </location>
</feature>